<comment type="similarity">
    <text evidence="2">Belongs to the CDP-glycerol glycerophosphotransferase family.</text>
</comment>
<protein>
    <submittedName>
        <fullName evidence="7">CDP-glycerol--glycerophosphate glycerophosphotransferase</fullName>
    </submittedName>
</protein>
<dbReference type="AlphaFoldDB" id="A0A2I0QTZ2"/>
<reference evidence="7 8" key="1">
    <citation type="submission" date="2017-06" db="EMBL/GenBank/DDBJ databases">
        <title>the draft geome sequence of Illustriluteabacillus marina B3227.</title>
        <authorList>
            <person name="He R.-H."/>
            <person name="Du Z.-J."/>
        </authorList>
    </citation>
    <scope>NUCLEOTIDE SEQUENCE [LARGE SCALE GENOMIC DNA]</scope>
    <source>
        <strain evidence="7 8">B3227</strain>
    </source>
</reference>
<comment type="caution">
    <text evidence="7">The sequence shown here is derived from an EMBL/GenBank/DDBJ whole genome shotgun (WGS) entry which is preliminary data.</text>
</comment>
<sequence>MVRELAIILYLFSVKITFILFKLSPQRKKTVFISSFGDNVFFVWEKVLRETDHETVILQLPGTKGEFEEDRRTSVIKFDFAKNFRGFIKGVYHLATCKVVFIDNYYGLLAATPFKENVKCIQLWHANGAIKRFGLKDPSIRFRSEKAYKRFRSVYKRFDYITVGSDRMEDIFREAFYVEKEVMLKTGIPRTDIFYDEPLKEKISEELNEKYPMISGNKVILYAPTFRDQQLKKHSIKLDIKKIYQELKEDHVLLIRLHPAILKGYNNNYPDFIIDVSEYPDANHLLFITDYLITDYSSIPFEFSLLEKPMIFYPYDLDEYKQSRGFWEDYDLLVPGPIADNTDDIIRLIKENDFDLEELRHFSDKWNQYNDGHASQKLISEIYKKGSSN</sequence>
<proteinExistence type="inferred from homology"/>
<dbReference type="InterPro" id="IPR043148">
    <property type="entry name" value="TagF_C"/>
</dbReference>
<evidence type="ECO:0000256" key="6">
    <source>
        <dbReference type="ARBA" id="ARBA00023136"/>
    </source>
</evidence>
<keyword evidence="8" id="KW-1185">Reference proteome</keyword>
<accession>A0A2I0QTZ2</accession>
<evidence type="ECO:0000313" key="8">
    <source>
        <dbReference type="Proteomes" id="UP000243524"/>
    </source>
</evidence>
<dbReference type="Proteomes" id="UP000243524">
    <property type="component" value="Unassembled WGS sequence"/>
</dbReference>
<dbReference type="RefSeq" id="WP_101331387.1">
    <property type="nucleotide sequence ID" value="NZ_PJNH01000002.1"/>
</dbReference>
<dbReference type="InterPro" id="IPR043149">
    <property type="entry name" value="TagF_N"/>
</dbReference>
<dbReference type="Pfam" id="PF04464">
    <property type="entry name" value="Glyphos_transf"/>
    <property type="match status" value="1"/>
</dbReference>
<dbReference type="Gene3D" id="3.40.50.12580">
    <property type="match status" value="1"/>
</dbReference>
<dbReference type="InterPro" id="IPR007554">
    <property type="entry name" value="Glycerophosphate_synth"/>
</dbReference>
<keyword evidence="3" id="KW-1003">Cell membrane</keyword>
<keyword evidence="5" id="KW-0777">Teichoic acid biosynthesis</keyword>
<keyword evidence="4 7" id="KW-0808">Transferase</keyword>
<dbReference type="GO" id="GO:0005886">
    <property type="term" value="C:plasma membrane"/>
    <property type="evidence" value="ECO:0007669"/>
    <property type="project" value="UniProtKB-SubCell"/>
</dbReference>
<evidence type="ECO:0000256" key="5">
    <source>
        <dbReference type="ARBA" id="ARBA00022944"/>
    </source>
</evidence>
<dbReference type="OrthoDB" id="9811865at2"/>
<organism evidence="7 8">
    <name type="scientific">Halalkalibacillus sediminis</name>
    <dbReference type="NCBI Taxonomy" id="2018042"/>
    <lineage>
        <taxon>Bacteria</taxon>
        <taxon>Bacillati</taxon>
        <taxon>Bacillota</taxon>
        <taxon>Bacilli</taxon>
        <taxon>Bacillales</taxon>
        <taxon>Bacillaceae</taxon>
        <taxon>Halalkalibacillus</taxon>
    </lineage>
</organism>
<dbReference type="PANTHER" id="PTHR37316:SF1">
    <property type="entry name" value="TEICHOIC ACID GLYCEROL-PHOSPHATE PRIMASE"/>
    <property type="match status" value="1"/>
</dbReference>
<dbReference type="PANTHER" id="PTHR37316">
    <property type="entry name" value="TEICHOIC ACID GLYCEROL-PHOSPHATE PRIMASE"/>
    <property type="match status" value="1"/>
</dbReference>
<dbReference type="GO" id="GO:0019350">
    <property type="term" value="P:teichoic acid biosynthetic process"/>
    <property type="evidence" value="ECO:0007669"/>
    <property type="project" value="UniProtKB-KW"/>
</dbReference>
<comment type="subcellular location">
    <subcellularLocation>
        <location evidence="1">Cell membrane</location>
        <topology evidence="1">Peripheral membrane protein</topology>
    </subcellularLocation>
</comment>
<dbReference type="InterPro" id="IPR051612">
    <property type="entry name" value="Teichoic_Acid_Biosynth"/>
</dbReference>
<dbReference type="GO" id="GO:0047355">
    <property type="term" value="F:CDP-glycerol glycerophosphotransferase activity"/>
    <property type="evidence" value="ECO:0007669"/>
    <property type="project" value="InterPro"/>
</dbReference>
<dbReference type="EMBL" id="PJNH01000002">
    <property type="protein sequence ID" value="PKR77779.1"/>
    <property type="molecule type" value="Genomic_DNA"/>
</dbReference>
<evidence type="ECO:0000256" key="1">
    <source>
        <dbReference type="ARBA" id="ARBA00004202"/>
    </source>
</evidence>
<evidence type="ECO:0000256" key="4">
    <source>
        <dbReference type="ARBA" id="ARBA00022679"/>
    </source>
</evidence>
<gene>
    <name evidence="7" type="ORF">CEY16_07560</name>
</gene>
<evidence type="ECO:0000313" key="7">
    <source>
        <dbReference type="EMBL" id="PKR77779.1"/>
    </source>
</evidence>
<keyword evidence="6" id="KW-0472">Membrane</keyword>
<evidence type="ECO:0000256" key="3">
    <source>
        <dbReference type="ARBA" id="ARBA00022475"/>
    </source>
</evidence>
<name>A0A2I0QTZ2_9BACI</name>
<evidence type="ECO:0000256" key="2">
    <source>
        <dbReference type="ARBA" id="ARBA00010488"/>
    </source>
</evidence>
<dbReference type="SUPFAM" id="SSF53756">
    <property type="entry name" value="UDP-Glycosyltransferase/glycogen phosphorylase"/>
    <property type="match status" value="1"/>
</dbReference>
<dbReference type="Gene3D" id="3.40.50.11820">
    <property type="match status" value="1"/>
</dbReference>